<evidence type="ECO:0000313" key="1">
    <source>
        <dbReference type="EMBL" id="NYI87529.1"/>
    </source>
</evidence>
<name>A0A853AY16_9PSEU</name>
<organism evidence="1 2">
    <name type="scientific">Amycolatopsis endophytica</name>
    <dbReference type="NCBI Taxonomy" id="860233"/>
    <lineage>
        <taxon>Bacteria</taxon>
        <taxon>Bacillati</taxon>
        <taxon>Actinomycetota</taxon>
        <taxon>Actinomycetes</taxon>
        <taxon>Pseudonocardiales</taxon>
        <taxon>Pseudonocardiaceae</taxon>
        <taxon>Amycolatopsis</taxon>
    </lineage>
</organism>
<gene>
    <name evidence="1" type="ORF">HNR02_000852</name>
</gene>
<sequence>MRVLLVQDDLVSLHAFIDESARAQIYPICVAVVDPAQLAPARKQLLKLLLAGRIASLPVTSHIYGAGGDWRRRIMPVVQNVIEV</sequence>
<protein>
    <submittedName>
        <fullName evidence="1">Uncharacterized protein</fullName>
    </submittedName>
</protein>
<evidence type="ECO:0000313" key="2">
    <source>
        <dbReference type="Proteomes" id="UP000549616"/>
    </source>
</evidence>
<dbReference type="RefSeq" id="WP_218902648.1">
    <property type="nucleotide sequence ID" value="NZ_JACCFK010000001.1"/>
</dbReference>
<comment type="caution">
    <text evidence="1">The sequence shown here is derived from an EMBL/GenBank/DDBJ whole genome shotgun (WGS) entry which is preliminary data.</text>
</comment>
<proteinExistence type="predicted"/>
<reference evidence="1 2" key="1">
    <citation type="submission" date="2020-07" db="EMBL/GenBank/DDBJ databases">
        <title>Sequencing the genomes of 1000 actinobacteria strains.</title>
        <authorList>
            <person name="Klenk H.-P."/>
        </authorList>
    </citation>
    <scope>NUCLEOTIDE SEQUENCE [LARGE SCALE GENOMIC DNA]</scope>
    <source>
        <strain evidence="1 2">DSM 104006</strain>
    </source>
</reference>
<accession>A0A853AY16</accession>
<dbReference type="EMBL" id="JACCFK010000001">
    <property type="protein sequence ID" value="NYI87529.1"/>
    <property type="molecule type" value="Genomic_DNA"/>
</dbReference>
<keyword evidence="2" id="KW-1185">Reference proteome</keyword>
<dbReference type="Proteomes" id="UP000549616">
    <property type="component" value="Unassembled WGS sequence"/>
</dbReference>
<dbReference type="AlphaFoldDB" id="A0A853AY16"/>